<sequence length="106" mass="12242">MSIAKMNILNKGIDLSDIGINDYAYSWNCIDNILAEIEKLQLTILGGDVYSIVEGELILTFDSWYYTMIGTSSDYSLSIDKAREYIEYYLDQNGENFYFSFVLKEQ</sequence>
<comment type="caution">
    <text evidence="2">The sequence shown here is derived from an EMBL/GenBank/DDBJ whole genome shotgun (WGS) entry which is preliminary data.</text>
</comment>
<dbReference type="InterPro" id="IPR029080">
    <property type="entry name" value="Imm40"/>
</dbReference>
<organism evidence="2 3">
    <name type="scientific">Streptococcus rupicaprae</name>
    <dbReference type="NCBI Taxonomy" id="759619"/>
    <lineage>
        <taxon>Bacteria</taxon>
        <taxon>Bacillati</taxon>
        <taxon>Bacillota</taxon>
        <taxon>Bacilli</taxon>
        <taxon>Lactobacillales</taxon>
        <taxon>Streptococcaceae</taxon>
        <taxon>Streptococcus</taxon>
    </lineage>
</organism>
<gene>
    <name evidence="2" type="ORF">ABID29_002425</name>
</gene>
<reference evidence="2 3" key="1">
    <citation type="submission" date="2024-06" db="EMBL/GenBank/DDBJ databases">
        <title>Genomic Encyclopedia of Type Strains, Phase IV (KMG-IV): sequencing the most valuable type-strain genomes for metagenomic binning, comparative biology and taxonomic classification.</title>
        <authorList>
            <person name="Goeker M."/>
        </authorList>
    </citation>
    <scope>NUCLEOTIDE SEQUENCE [LARGE SCALE GENOMIC DNA]</scope>
    <source>
        <strain evidence="2 3">DSM 28303</strain>
    </source>
</reference>
<keyword evidence="3" id="KW-1185">Reference proteome</keyword>
<dbReference type="Pfam" id="PF15569">
    <property type="entry name" value="Imm40"/>
    <property type="match status" value="1"/>
</dbReference>
<evidence type="ECO:0000313" key="2">
    <source>
        <dbReference type="EMBL" id="MET3559275.1"/>
    </source>
</evidence>
<dbReference type="RefSeq" id="WP_354366349.1">
    <property type="nucleotide sequence ID" value="NZ_JBEPLO010000045.1"/>
</dbReference>
<evidence type="ECO:0000259" key="1">
    <source>
        <dbReference type="Pfam" id="PF15569"/>
    </source>
</evidence>
<protein>
    <recommendedName>
        <fullName evidence="1">Immunity protein 40 domain-containing protein</fullName>
    </recommendedName>
</protein>
<dbReference type="Proteomes" id="UP001549122">
    <property type="component" value="Unassembled WGS sequence"/>
</dbReference>
<feature type="domain" description="Immunity protein 40" evidence="1">
    <location>
        <begin position="14"/>
        <end position="103"/>
    </location>
</feature>
<accession>A0ABV2FL39</accession>
<name>A0ABV2FL39_9STRE</name>
<proteinExistence type="predicted"/>
<evidence type="ECO:0000313" key="3">
    <source>
        <dbReference type="Proteomes" id="UP001549122"/>
    </source>
</evidence>
<dbReference type="EMBL" id="JBEPLO010000045">
    <property type="protein sequence ID" value="MET3559275.1"/>
    <property type="molecule type" value="Genomic_DNA"/>
</dbReference>